<dbReference type="AlphaFoldDB" id="B6H363"/>
<dbReference type="OMA" id="DWEINIA"/>
<accession>B6H363</accession>
<dbReference type="Proteomes" id="UP000000724">
    <property type="component" value="Contig Pc00c13"/>
</dbReference>
<dbReference type="CAZy" id="GH71">
    <property type="family name" value="Glycoside Hydrolase Family 71"/>
</dbReference>
<dbReference type="EMBL" id="AM920428">
    <property type="protein sequence ID" value="CAP92350.1"/>
    <property type="molecule type" value="Genomic_DNA"/>
</dbReference>
<proteinExistence type="predicted"/>
<evidence type="ECO:0000313" key="3">
    <source>
        <dbReference type="Proteomes" id="UP000000724"/>
    </source>
</evidence>
<dbReference type="PANTHER" id="PTHR43173:SF33">
    <property type="entry name" value="ASCUS WALL ENDO-1,3-ALPHA-GLUCANASE-RELATED"/>
    <property type="match status" value="1"/>
</dbReference>
<feature type="region of interest" description="Disordered" evidence="1">
    <location>
        <begin position="357"/>
        <end position="394"/>
    </location>
</feature>
<dbReference type="InterPro" id="IPR005197">
    <property type="entry name" value="Glyco_hydro_71"/>
</dbReference>
<reference evidence="2 3" key="1">
    <citation type="journal article" date="2008" name="Nat. Biotechnol.">
        <title>Genome sequencing and analysis of the filamentous fungus Penicillium chrysogenum.</title>
        <authorList>
            <person name="van den Berg M.A."/>
            <person name="Albang R."/>
            <person name="Albermann K."/>
            <person name="Badger J.H."/>
            <person name="Daran J.-M."/>
            <person name="Driessen A.J.M."/>
            <person name="Garcia-Estrada C."/>
            <person name="Fedorova N.D."/>
            <person name="Harris D.M."/>
            <person name="Heijne W.H.M."/>
            <person name="Joardar V.S."/>
            <person name="Kiel J.A.K.W."/>
            <person name="Kovalchuk A."/>
            <person name="Martin J.F."/>
            <person name="Nierman W.C."/>
            <person name="Nijland J.G."/>
            <person name="Pronk J.T."/>
            <person name="Roubos J.A."/>
            <person name="van der Klei I.J."/>
            <person name="van Peij N.N.M.E."/>
            <person name="Veenhuis M."/>
            <person name="von Doehren H."/>
            <person name="Wagner C."/>
            <person name="Wortman J.R."/>
            <person name="Bovenberg R.A.L."/>
        </authorList>
    </citation>
    <scope>NUCLEOTIDE SEQUENCE [LARGE SCALE GENOMIC DNA]</scope>
    <source>
        <strain evidence="3">ATCC 28089 / DSM 1075 / NRRL 1951 / Wisconsin 54-1255</strain>
    </source>
</reference>
<dbReference type="OrthoDB" id="1046782at2759"/>
<evidence type="ECO:0000313" key="2">
    <source>
        <dbReference type="EMBL" id="CAP92350.1"/>
    </source>
</evidence>
<dbReference type="PANTHER" id="PTHR43173">
    <property type="entry name" value="ABC1 FAMILY PROTEIN"/>
    <property type="match status" value="1"/>
</dbReference>
<sequence>MEERPSRPSNGRVRSLHVYDWEINIAEAQKAHIDAFALNIAYNFPTNNRSLANAFTAANALNFQLLFSFDYVGNGAWPEGEVIGLLRKYANNPAYYQHDGKPFVSTFEGSSNATDWATIKKYVDCFFVPGWSALGAKEALAVAPGVPDGLFSWAAWPEGPAPMETYIDSTYMQWLKDTGELPYMMPVSPWFYTNLPGYGKNWIWNGDNLWYDRWQQVIALKPDFVEIISWNDYGESHYIGPLHEGAYATFEIGKASYNYASGHPHDGWRDFLPFIIDVYKGARANVTTEGVTAWFRQAPGTACKNGGTTGNTETHGQEVFPPTEVLKDEVYYSALLRSAVDVDVSVDIGGVVQDGKWKNKPHGPISRTGMPGLAPDFANKTTSRRPPPSPTPTAVSAASALLALGRIPFAIIFMALLANMVAATATPVQHEKLILTVPISDVSPSVYSAGTDNGDLGSLYSYGTTFGLYPINGYTCTTTADAPVTPFISTGATAFAYDAS</sequence>
<keyword evidence="3" id="KW-1185">Reference proteome</keyword>
<dbReference type="Pfam" id="PF03659">
    <property type="entry name" value="Glyco_hydro_71"/>
    <property type="match status" value="1"/>
</dbReference>
<dbReference type="InterPro" id="IPR051130">
    <property type="entry name" value="Mito_struct-func_regulator"/>
</dbReference>
<name>B6H363_PENRW</name>
<dbReference type="Gene3D" id="3.20.20.80">
    <property type="entry name" value="Glycosidases"/>
    <property type="match status" value="1"/>
</dbReference>
<organism evidence="2 3">
    <name type="scientific">Penicillium rubens (strain ATCC 28089 / DSM 1075 / NRRL 1951 / Wisconsin 54-1255)</name>
    <name type="common">Penicillium chrysogenum</name>
    <dbReference type="NCBI Taxonomy" id="500485"/>
    <lineage>
        <taxon>Eukaryota</taxon>
        <taxon>Fungi</taxon>
        <taxon>Dikarya</taxon>
        <taxon>Ascomycota</taxon>
        <taxon>Pezizomycotina</taxon>
        <taxon>Eurotiomycetes</taxon>
        <taxon>Eurotiomycetidae</taxon>
        <taxon>Eurotiales</taxon>
        <taxon>Aspergillaceae</taxon>
        <taxon>Penicillium</taxon>
        <taxon>Penicillium chrysogenum species complex</taxon>
    </lineage>
</organism>
<dbReference type="BioCyc" id="PCHR:PC13G12810-MONOMER"/>
<protein>
    <submittedName>
        <fullName evidence="2">Pc13g12810 protein</fullName>
    </submittedName>
</protein>
<dbReference type="GO" id="GO:0051118">
    <property type="term" value="F:glucan endo-1,3-alpha-glucosidase activity"/>
    <property type="evidence" value="ECO:0007669"/>
    <property type="project" value="InterPro"/>
</dbReference>
<dbReference type="VEuPathDB" id="FungiDB:PCH_Pc13g12810"/>
<dbReference type="CDD" id="cd11577">
    <property type="entry name" value="GH71"/>
    <property type="match status" value="1"/>
</dbReference>
<evidence type="ECO:0000256" key="1">
    <source>
        <dbReference type="SAM" id="MobiDB-lite"/>
    </source>
</evidence>
<dbReference type="eggNOG" id="ENOG502RZ85">
    <property type="taxonomic scope" value="Eukaryota"/>
</dbReference>
<dbReference type="HOGENOM" id="CLU_019141_1_0_1"/>
<gene>
    <name evidence="2" type="ORF">Pc13g12810</name>
    <name evidence="2" type="ORF">PCH_Pc13g12810</name>
</gene>